<accession>A0AAD4QD31</accession>
<protein>
    <submittedName>
        <fullName evidence="1">Uncharacterized protein</fullName>
    </submittedName>
</protein>
<reference evidence="1" key="1">
    <citation type="submission" date="2022-01" db="EMBL/GenBank/DDBJ databases">
        <title>Comparative genomics reveals a dynamic genome evolution in the ectomycorrhizal milk-cap (Lactarius) mushrooms.</title>
        <authorList>
            <consortium name="DOE Joint Genome Institute"/>
            <person name="Lebreton A."/>
            <person name="Tang N."/>
            <person name="Kuo A."/>
            <person name="LaButti K."/>
            <person name="Drula E."/>
            <person name="Barry K."/>
            <person name="Clum A."/>
            <person name="Lipzen A."/>
            <person name="Mousain D."/>
            <person name="Ng V."/>
            <person name="Wang R."/>
            <person name="Wang X."/>
            <person name="Dai Y."/>
            <person name="Henrissat B."/>
            <person name="Grigoriev I.V."/>
            <person name="Guerin-Laguette A."/>
            <person name="Yu F."/>
            <person name="Martin F.M."/>
        </authorList>
    </citation>
    <scope>NUCLEOTIDE SEQUENCE</scope>
    <source>
        <strain evidence="1">QP</strain>
    </source>
</reference>
<organism evidence="1 2">
    <name type="scientific">Lactarius akahatsu</name>
    <dbReference type="NCBI Taxonomy" id="416441"/>
    <lineage>
        <taxon>Eukaryota</taxon>
        <taxon>Fungi</taxon>
        <taxon>Dikarya</taxon>
        <taxon>Basidiomycota</taxon>
        <taxon>Agaricomycotina</taxon>
        <taxon>Agaricomycetes</taxon>
        <taxon>Russulales</taxon>
        <taxon>Russulaceae</taxon>
        <taxon>Lactarius</taxon>
    </lineage>
</organism>
<gene>
    <name evidence="1" type="ORF">EDB92DRAFT_759217</name>
</gene>
<keyword evidence="2" id="KW-1185">Reference proteome</keyword>
<comment type="caution">
    <text evidence="1">The sequence shown here is derived from an EMBL/GenBank/DDBJ whole genome shotgun (WGS) entry which is preliminary data.</text>
</comment>
<dbReference type="Proteomes" id="UP001201163">
    <property type="component" value="Unassembled WGS sequence"/>
</dbReference>
<evidence type="ECO:0000313" key="1">
    <source>
        <dbReference type="EMBL" id="KAH8990558.1"/>
    </source>
</evidence>
<dbReference type="EMBL" id="JAKELL010000030">
    <property type="protein sequence ID" value="KAH8990558.1"/>
    <property type="molecule type" value="Genomic_DNA"/>
</dbReference>
<proteinExistence type="predicted"/>
<dbReference type="AlphaFoldDB" id="A0AAD4QD31"/>
<evidence type="ECO:0000313" key="2">
    <source>
        <dbReference type="Proteomes" id="UP001201163"/>
    </source>
</evidence>
<sequence>MPCPPRPVNPSIHRHGWEPRRASVLSNRIQNPTSQACRQTILYCNRCQSHRGRHLDLALVDDLGLQFLRPEVRRLSTMYPLLIELMIGLVLSSHELHFPCRPCHLSPTDTIFLSRAPNWLIVTTSSGSPRPPRVVSRRALDRRRVQRALQRHDHLPA</sequence>
<name>A0AAD4QD31_9AGAM</name>